<dbReference type="PROSITE" id="PS50109">
    <property type="entry name" value="HIS_KIN"/>
    <property type="match status" value="1"/>
</dbReference>
<evidence type="ECO:0000259" key="13">
    <source>
        <dbReference type="PROSITE" id="PS50885"/>
    </source>
</evidence>
<accession>A0A4Q7N3D0</accession>
<dbReference type="SUPFAM" id="SSF55874">
    <property type="entry name" value="ATPase domain of HSP90 chaperone/DNA topoisomerase II/histidine kinase"/>
    <property type="match status" value="1"/>
</dbReference>
<dbReference type="PANTHER" id="PTHR45436:SF5">
    <property type="entry name" value="SENSOR HISTIDINE KINASE TRCS"/>
    <property type="match status" value="1"/>
</dbReference>
<evidence type="ECO:0000313" key="15">
    <source>
        <dbReference type="Proteomes" id="UP000293874"/>
    </source>
</evidence>
<dbReference type="GO" id="GO:0000155">
    <property type="term" value="F:phosphorelay sensor kinase activity"/>
    <property type="evidence" value="ECO:0007669"/>
    <property type="project" value="InterPro"/>
</dbReference>
<dbReference type="FunFam" id="3.30.565.10:FF:000006">
    <property type="entry name" value="Sensor histidine kinase WalK"/>
    <property type="match status" value="1"/>
</dbReference>
<keyword evidence="6 11" id="KW-0812">Transmembrane</keyword>
<dbReference type="InterPro" id="IPR003661">
    <property type="entry name" value="HisK_dim/P_dom"/>
</dbReference>
<keyword evidence="15" id="KW-1185">Reference proteome</keyword>
<dbReference type="OrthoDB" id="594725at2"/>
<dbReference type="Gene3D" id="1.10.287.130">
    <property type="match status" value="1"/>
</dbReference>
<dbReference type="PANTHER" id="PTHR45436">
    <property type="entry name" value="SENSOR HISTIDINE KINASE YKOH"/>
    <property type="match status" value="1"/>
</dbReference>
<reference evidence="14 15" key="1">
    <citation type="submission" date="2019-02" db="EMBL/GenBank/DDBJ databases">
        <title>Genomic Encyclopedia of Type Strains, Phase IV (KMG-IV): sequencing the most valuable type-strain genomes for metagenomic binning, comparative biology and taxonomic classification.</title>
        <authorList>
            <person name="Goeker M."/>
        </authorList>
    </citation>
    <scope>NUCLEOTIDE SEQUENCE [LARGE SCALE GENOMIC DNA]</scope>
    <source>
        <strain evidence="14 15">DSM 18116</strain>
    </source>
</reference>
<dbReference type="GO" id="GO:0005886">
    <property type="term" value="C:plasma membrane"/>
    <property type="evidence" value="ECO:0007669"/>
    <property type="project" value="TreeGrafter"/>
</dbReference>
<evidence type="ECO:0000256" key="10">
    <source>
        <dbReference type="ARBA" id="ARBA00023136"/>
    </source>
</evidence>
<dbReference type="Pfam" id="PF00672">
    <property type="entry name" value="HAMP"/>
    <property type="match status" value="1"/>
</dbReference>
<proteinExistence type="predicted"/>
<dbReference type="SMART" id="SM00387">
    <property type="entry name" value="HATPase_c"/>
    <property type="match status" value="1"/>
</dbReference>
<gene>
    <name evidence="14" type="ORF">EV199_0780</name>
</gene>
<dbReference type="SMART" id="SM00304">
    <property type="entry name" value="HAMP"/>
    <property type="match status" value="1"/>
</dbReference>
<dbReference type="Pfam" id="PF02518">
    <property type="entry name" value="HATPase_c"/>
    <property type="match status" value="1"/>
</dbReference>
<dbReference type="InterPro" id="IPR036097">
    <property type="entry name" value="HisK_dim/P_sf"/>
</dbReference>
<keyword evidence="8 11" id="KW-1133">Transmembrane helix</keyword>
<comment type="catalytic activity">
    <reaction evidence="1">
        <text>ATP + protein L-histidine = ADP + protein N-phospho-L-histidine.</text>
        <dbReference type="EC" id="2.7.13.3"/>
    </reaction>
</comment>
<dbReference type="AlphaFoldDB" id="A0A4Q7N3D0"/>
<sequence>MKIRNRLSLEFTLLTAGIMLLVMALIYGLFADYVKQVFYHRLRDRALITAQVFLEKDELTKKSFLEIQQKYLRSLAGERSFIYNEENTQSFINDSTATITPEIVNRIRQSNNNELFFLLDDKPAAGIAYKDNQGDFVIIVTAENFTGRQHLNNLLMMLCITYVIGLIILFLLSKRFAGKALKPIVHVNNTIRQIRTGTLNKRVIVPENKDEINELANNFNELLSHLEHAFDMQRSFVSNASHELRTPLTTIIGELEVMLNKPRSQEEYISTMRSVLAESEKLTVIINRLFELSNYDAARPLHHFEPVDMQNLLQDIMDYWKEQGNQYQFDFSSSLTDTVWIDGNRVLLETAINNVIKNAFKFSGNKPVTIMISHTGDSVLISIADEGIGIDPAEKDTVFQPFFRGNNARIFPGSGVGLSITEKIIHMHKGTVTAASNEGKGACFHINLPINPAF</sequence>
<dbReference type="InterPro" id="IPR004358">
    <property type="entry name" value="Sig_transdc_His_kin-like_C"/>
</dbReference>
<dbReference type="CDD" id="cd06225">
    <property type="entry name" value="HAMP"/>
    <property type="match status" value="1"/>
</dbReference>
<evidence type="ECO:0000256" key="11">
    <source>
        <dbReference type="SAM" id="Phobius"/>
    </source>
</evidence>
<dbReference type="Proteomes" id="UP000293874">
    <property type="component" value="Unassembled WGS sequence"/>
</dbReference>
<evidence type="ECO:0000256" key="1">
    <source>
        <dbReference type="ARBA" id="ARBA00000085"/>
    </source>
</evidence>
<keyword evidence="5" id="KW-0808">Transferase</keyword>
<protein>
    <recommendedName>
        <fullName evidence="3">histidine kinase</fullName>
        <ecNumber evidence="3">2.7.13.3</ecNumber>
    </recommendedName>
</protein>
<comment type="subcellular location">
    <subcellularLocation>
        <location evidence="2">Membrane</location>
    </subcellularLocation>
</comment>
<dbReference type="InterPro" id="IPR036890">
    <property type="entry name" value="HATPase_C_sf"/>
</dbReference>
<evidence type="ECO:0000256" key="7">
    <source>
        <dbReference type="ARBA" id="ARBA00022777"/>
    </source>
</evidence>
<dbReference type="InterPro" id="IPR050428">
    <property type="entry name" value="TCS_sensor_his_kinase"/>
</dbReference>
<evidence type="ECO:0000256" key="5">
    <source>
        <dbReference type="ARBA" id="ARBA00022679"/>
    </source>
</evidence>
<dbReference type="InterPro" id="IPR005467">
    <property type="entry name" value="His_kinase_dom"/>
</dbReference>
<evidence type="ECO:0000256" key="8">
    <source>
        <dbReference type="ARBA" id="ARBA00022989"/>
    </source>
</evidence>
<evidence type="ECO:0000256" key="4">
    <source>
        <dbReference type="ARBA" id="ARBA00022553"/>
    </source>
</evidence>
<evidence type="ECO:0000259" key="12">
    <source>
        <dbReference type="PROSITE" id="PS50109"/>
    </source>
</evidence>
<dbReference type="EC" id="2.7.13.3" evidence="3"/>
<dbReference type="PROSITE" id="PS50885">
    <property type="entry name" value="HAMP"/>
    <property type="match status" value="1"/>
</dbReference>
<comment type="caution">
    <text evidence="14">The sequence shown here is derived from an EMBL/GenBank/DDBJ whole genome shotgun (WGS) entry which is preliminary data.</text>
</comment>
<evidence type="ECO:0000256" key="9">
    <source>
        <dbReference type="ARBA" id="ARBA00023012"/>
    </source>
</evidence>
<dbReference type="SUPFAM" id="SSF158472">
    <property type="entry name" value="HAMP domain-like"/>
    <property type="match status" value="1"/>
</dbReference>
<dbReference type="InterPro" id="IPR003660">
    <property type="entry name" value="HAMP_dom"/>
</dbReference>
<feature type="domain" description="Histidine kinase" evidence="12">
    <location>
        <begin position="239"/>
        <end position="452"/>
    </location>
</feature>
<feature type="transmembrane region" description="Helical" evidence="11">
    <location>
        <begin position="7"/>
        <end position="30"/>
    </location>
</feature>
<evidence type="ECO:0000256" key="2">
    <source>
        <dbReference type="ARBA" id="ARBA00004370"/>
    </source>
</evidence>
<dbReference type="CDD" id="cd00082">
    <property type="entry name" value="HisKA"/>
    <property type="match status" value="1"/>
</dbReference>
<dbReference type="Gene3D" id="3.30.565.10">
    <property type="entry name" value="Histidine kinase-like ATPase, C-terminal domain"/>
    <property type="match status" value="1"/>
</dbReference>
<evidence type="ECO:0000256" key="3">
    <source>
        <dbReference type="ARBA" id="ARBA00012438"/>
    </source>
</evidence>
<feature type="domain" description="HAMP" evidence="13">
    <location>
        <begin position="178"/>
        <end position="231"/>
    </location>
</feature>
<dbReference type="EMBL" id="SGXA01000001">
    <property type="protein sequence ID" value="RZS74928.1"/>
    <property type="molecule type" value="Genomic_DNA"/>
</dbReference>
<dbReference type="RefSeq" id="WP_130539350.1">
    <property type="nucleotide sequence ID" value="NZ_CP042431.1"/>
</dbReference>
<keyword evidence="10 11" id="KW-0472">Membrane</keyword>
<organism evidence="14 15">
    <name type="scientific">Pseudobacter ginsenosidimutans</name>
    <dbReference type="NCBI Taxonomy" id="661488"/>
    <lineage>
        <taxon>Bacteria</taxon>
        <taxon>Pseudomonadati</taxon>
        <taxon>Bacteroidota</taxon>
        <taxon>Chitinophagia</taxon>
        <taxon>Chitinophagales</taxon>
        <taxon>Chitinophagaceae</taxon>
        <taxon>Pseudobacter</taxon>
    </lineage>
</organism>
<keyword evidence="9" id="KW-0902">Two-component regulatory system</keyword>
<dbReference type="PRINTS" id="PR00344">
    <property type="entry name" value="BCTRLSENSOR"/>
</dbReference>
<dbReference type="SMART" id="SM00388">
    <property type="entry name" value="HisKA"/>
    <property type="match status" value="1"/>
</dbReference>
<keyword evidence="7 14" id="KW-0418">Kinase</keyword>
<evidence type="ECO:0000313" key="14">
    <source>
        <dbReference type="EMBL" id="RZS74928.1"/>
    </source>
</evidence>
<dbReference type="Pfam" id="PF00512">
    <property type="entry name" value="HisKA"/>
    <property type="match status" value="1"/>
</dbReference>
<dbReference type="FunFam" id="1.10.287.130:FF:000001">
    <property type="entry name" value="Two-component sensor histidine kinase"/>
    <property type="match status" value="1"/>
</dbReference>
<dbReference type="Gene3D" id="6.10.340.10">
    <property type="match status" value="1"/>
</dbReference>
<evidence type="ECO:0000256" key="6">
    <source>
        <dbReference type="ARBA" id="ARBA00022692"/>
    </source>
</evidence>
<dbReference type="SUPFAM" id="SSF47384">
    <property type="entry name" value="Homodimeric domain of signal transducing histidine kinase"/>
    <property type="match status" value="1"/>
</dbReference>
<dbReference type="InterPro" id="IPR003594">
    <property type="entry name" value="HATPase_dom"/>
</dbReference>
<name>A0A4Q7N3D0_9BACT</name>
<keyword evidence="4" id="KW-0597">Phosphoprotein</keyword>
<feature type="transmembrane region" description="Helical" evidence="11">
    <location>
        <begin position="154"/>
        <end position="172"/>
    </location>
</feature>